<reference evidence="1 2" key="1">
    <citation type="journal article" date="2019" name="Nat. Ecol. Evol.">
        <title>Megaphylogeny resolves global patterns of mushroom evolution.</title>
        <authorList>
            <person name="Varga T."/>
            <person name="Krizsan K."/>
            <person name="Foldi C."/>
            <person name="Dima B."/>
            <person name="Sanchez-Garcia M."/>
            <person name="Sanchez-Ramirez S."/>
            <person name="Szollosi G.J."/>
            <person name="Szarkandi J.G."/>
            <person name="Papp V."/>
            <person name="Albert L."/>
            <person name="Andreopoulos W."/>
            <person name="Angelini C."/>
            <person name="Antonin V."/>
            <person name="Barry K.W."/>
            <person name="Bougher N.L."/>
            <person name="Buchanan P."/>
            <person name="Buyck B."/>
            <person name="Bense V."/>
            <person name="Catcheside P."/>
            <person name="Chovatia M."/>
            <person name="Cooper J."/>
            <person name="Damon W."/>
            <person name="Desjardin D."/>
            <person name="Finy P."/>
            <person name="Geml J."/>
            <person name="Haridas S."/>
            <person name="Hughes K."/>
            <person name="Justo A."/>
            <person name="Karasinski D."/>
            <person name="Kautmanova I."/>
            <person name="Kiss B."/>
            <person name="Kocsube S."/>
            <person name="Kotiranta H."/>
            <person name="LaButti K.M."/>
            <person name="Lechner B.E."/>
            <person name="Liimatainen K."/>
            <person name="Lipzen A."/>
            <person name="Lukacs Z."/>
            <person name="Mihaltcheva S."/>
            <person name="Morgado L.N."/>
            <person name="Niskanen T."/>
            <person name="Noordeloos M.E."/>
            <person name="Ohm R.A."/>
            <person name="Ortiz-Santana B."/>
            <person name="Ovrebo C."/>
            <person name="Racz N."/>
            <person name="Riley R."/>
            <person name="Savchenko A."/>
            <person name="Shiryaev A."/>
            <person name="Soop K."/>
            <person name="Spirin V."/>
            <person name="Szebenyi C."/>
            <person name="Tomsovsky M."/>
            <person name="Tulloss R.E."/>
            <person name="Uehling J."/>
            <person name="Grigoriev I.V."/>
            <person name="Vagvolgyi C."/>
            <person name="Papp T."/>
            <person name="Martin F.M."/>
            <person name="Miettinen O."/>
            <person name="Hibbett D.S."/>
            <person name="Nagy L.G."/>
        </authorList>
    </citation>
    <scope>NUCLEOTIDE SEQUENCE [LARGE SCALE GENOMIC DNA]</scope>
    <source>
        <strain evidence="1 2">OMC1185</strain>
    </source>
</reference>
<proteinExistence type="predicted"/>
<dbReference type="Proteomes" id="UP000305948">
    <property type="component" value="Unassembled WGS sequence"/>
</dbReference>
<gene>
    <name evidence="1" type="ORF">OE88DRAFT_787569</name>
</gene>
<protein>
    <submittedName>
        <fullName evidence="1">Uncharacterized protein</fullName>
    </submittedName>
</protein>
<dbReference type="EMBL" id="ML213524">
    <property type="protein sequence ID" value="TFK47271.1"/>
    <property type="molecule type" value="Genomic_DNA"/>
</dbReference>
<evidence type="ECO:0000313" key="2">
    <source>
        <dbReference type="Proteomes" id="UP000305948"/>
    </source>
</evidence>
<name>A0A5C3N0L4_9AGAM</name>
<evidence type="ECO:0000313" key="1">
    <source>
        <dbReference type="EMBL" id="TFK47271.1"/>
    </source>
</evidence>
<organism evidence="1 2">
    <name type="scientific">Heliocybe sulcata</name>
    <dbReference type="NCBI Taxonomy" id="5364"/>
    <lineage>
        <taxon>Eukaryota</taxon>
        <taxon>Fungi</taxon>
        <taxon>Dikarya</taxon>
        <taxon>Basidiomycota</taxon>
        <taxon>Agaricomycotina</taxon>
        <taxon>Agaricomycetes</taxon>
        <taxon>Gloeophyllales</taxon>
        <taxon>Gloeophyllaceae</taxon>
        <taxon>Heliocybe</taxon>
    </lineage>
</organism>
<sequence length="179" mass="19929">MHNLTFKAYNPLLCGTRLCAPCITSGWLVTWFPAGVSLAPTSCFACNPRLLRSTMDLLDMTQRNRIHLLELVLENATSPNIGITKLDEYSQEEYNIFVLIPGPHLSLRASHVRVGSVFDVVDWASLRFPSPYVLDALPVPRLGQLMGRFGRPFKHHASGFATPYCCCWNSTGSIVLFTA</sequence>
<dbReference type="AlphaFoldDB" id="A0A5C3N0L4"/>
<keyword evidence="2" id="KW-1185">Reference proteome</keyword>
<accession>A0A5C3N0L4</accession>